<feature type="compositionally biased region" description="Basic residues" evidence="4">
    <location>
        <begin position="23"/>
        <end position="41"/>
    </location>
</feature>
<keyword evidence="3" id="KW-0687">Ribonucleoprotein</keyword>
<geneLocation type="chloroplast" evidence="5"/>
<dbReference type="GO" id="GO:0003735">
    <property type="term" value="F:structural constituent of ribosome"/>
    <property type="evidence" value="ECO:0007669"/>
    <property type="project" value="InterPro"/>
</dbReference>
<dbReference type="Pfam" id="PF00468">
    <property type="entry name" value="Ribosomal_L34"/>
    <property type="match status" value="1"/>
</dbReference>
<dbReference type="GO" id="GO:1990904">
    <property type="term" value="C:ribonucleoprotein complex"/>
    <property type="evidence" value="ECO:0007669"/>
    <property type="project" value="UniProtKB-KW"/>
</dbReference>
<keyword evidence="2 5" id="KW-0689">Ribosomal protein</keyword>
<dbReference type="InterPro" id="IPR000271">
    <property type="entry name" value="Ribosomal_bL34"/>
</dbReference>
<name>A0A1Z1MC09_9FLOR</name>
<sequence>MNTGTKLKKSRKLGFLARMSTKSGRKILNNKRRKKRQKINN</sequence>
<evidence type="ECO:0000256" key="3">
    <source>
        <dbReference type="ARBA" id="ARBA00023274"/>
    </source>
</evidence>
<accession>A0A1Z1MC09</accession>
<organism evidence="5">
    <name type="scientific">Chondria sp.</name>
    <name type="common">in: red algae</name>
    <dbReference type="NCBI Taxonomy" id="1982705"/>
    <lineage>
        <taxon>Eukaryota</taxon>
        <taxon>Rhodophyta</taxon>
        <taxon>Florideophyceae</taxon>
        <taxon>Rhodymeniophycidae</taxon>
        <taxon>Ceramiales</taxon>
        <taxon>Rhodomelaceae</taxon>
        <taxon>Chondrieae</taxon>
        <taxon>Chondria</taxon>
    </lineage>
</organism>
<proteinExistence type="inferred from homology"/>
<dbReference type="EMBL" id="MF101429">
    <property type="protein sequence ID" value="ARW63628.1"/>
    <property type="molecule type" value="Genomic_DNA"/>
</dbReference>
<dbReference type="GO" id="GO:0005840">
    <property type="term" value="C:ribosome"/>
    <property type="evidence" value="ECO:0007669"/>
    <property type="project" value="UniProtKB-KW"/>
</dbReference>
<gene>
    <name evidence="5" type="primary">rpl34</name>
</gene>
<evidence type="ECO:0000313" key="5">
    <source>
        <dbReference type="EMBL" id="ARW63628.1"/>
    </source>
</evidence>
<feature type="region of interest" description="Disordered" evidence="4">
    <location>
        <begin position="18"/>
        <end position="41"/>
    </location>
</feature>
<dbReference type="GO" id="GO:0006412">
    <property type="term" value="P:translation"/>
    <property type="evidence" value="ECO:0007669"/>
    <property type="project" value="InterPro"/>
</dbReference>
<reference evidence="5" key="1">
    <citation type="journal article" date="2017" name="J. Phycol.">
        <title>Analysis of chloroplast genomes and a supermatrix inform reclassification of the Rhodomelaceae (Rhodophyta).</title>
        <authorList>
            <person name="Diaz-Tapia P."/>
            <person name="Maggs C.A."/>
            <person name="West J.A."/>
            <person name="Verbruggen H."/>
        </authorList>
    </citation>
    <scope>NUCLEOTIDE SEQUENCE</scope>
    <source>
        <strain evidence="5">PD620</strain>
    </source>
</reference>
<comment type="similarity">
    <text evidence="1">Belongs to the bacterial ribosomal protein bL34 family.</text>
</comment>
<evidence type="ECO:0000256" key="2">
    <source>
        <dbReference type="ARBA" id="ARBA00022980"/>
    </source>
</evidence>
<keyword evidence="5" id="KW-0934">Plastid</keyword>
<keyword evidence="5" id="KW-0150">Chloroplast</keyword>
<evidence type="ECO:0000256" key="4">
    <source>
        <dbReference type="SAM" id="MobiDB-lite"/>
    </source>
</evidence>
<dbReference type="Gene3D" id="1.10.287.3980">
    <property type="match status" value="1"/>
</dbReference>
<dbReference type="AlphaFoldDB" id="A0A1Z1MC09"/>
<dbReference type="NCBIfam" id="TIGR01030">
    <property type="entry name" value="rpmH_bact"/>
    <property type="match status" value="1"/>
</dbReference>
<protein>
    <submittedName>
        <fullName evidence="5">Ribosomal protein L34</fullName>
    </submittedName>
</protein>
<evidence type="ECO:0000256" key="1">
    <source>
        <dbReference type="ARBA" id="ARBA00010111"/>
    </source>
</evidence>